<dbReference type="GeneID" id="19173413"/>
<dbReference type="InterPro" id="IPR009799">
    <property type="entry name" value="EthD_dom"/>
</dbReference>
<name>W9XD74_9EURO</name>
<dbReference type="OrthoDB" id="3183782at2759"/>
<evidence type="ECO:0000313" key="4">
    <source>
        <dbReference type="Proteomes" id="UP000019478"/>
    </source>
</evidence>
<reference evidence="3 4" key="1">
    <citation type="submission" date="2013-03" db="EMBL/GenBank/DDBJ databases">
        <title>The Genome Sequence of Capronia epimyces CBS 606.96.</title>
        <authorList>
            <consortium name="The Broad Institute Genomics Platform"/>
            <person name="Cuomo C."/>
            <person name="de Hoog S."/>
            <person name="Gorbushina A."/>
            <person name="Walker B."/>
            <person name="Young S.K."/>
            <person name="Zeng Q."/>
            <person name="Gargeya S."/>
            <person name="Fitzgerald M."/>
            <person name="Haas B."/>
            <person name="Abouelleil A."/>
            <person name="Allen A.W."/>
            <person name="Alvarado L."/>
            <person name="Arachchi H.M."/>
            <person name="Berlin A.M."/>
            <person name="Chapman S.B."/>
            <person name="Gainer-Dewar J."/>
            <person name="Goldberg J."/>
            <person name="Griggs A."/>
            <person name="Gujja S."/>
            <person name="Hansen M."/>
            <person name="Howarth C."/>
            <person name="Imamovic A."/>
            <person name="Ireland A."/>
            <person name="Larimer J."/>
            <person name="McCowan C."/>
            <person name="Murphy C."/>
            <person name="Pearson M."/>
            <person name="Poon T.W."/>
            <person name="Priest M."/>
            <person name="Roberts A."/>
            <person name="Saif S."/>
            <person name="Shea T."/>
            <person name="Sisk P."/>
            <person name="Sykes S."/>
            <person name="Wortman J."/>
            <person name="Nusbaum C."/>
            <person name="Birren B."/>
        </authorList>
    </citation>
    <scope>NUCLEOTIDE SEQUENCE [LARGE SCALE GENOMIC DNA]</scope>
    <source>
        <strain evidence="3 4">CBS 606.96</strain>
    </source>
</reference>
<dbReference type="SUPFAM" id="SSF54909">
    <property type="entry name" value="Dimeric alpha+beta barrel"/>
    <property type="match status" value="1"/>
</dbReference>
<comment type="caution">
    <text evidence="3">The sequence shown here is derived from an EMBL/GenBank/DDBJ whole genome shotgun (WGS) entry which is preliminary data.</text>
</comment>
<accession>W9XD74</accession>
<sequence length="139" mass="15569">MAGVQMIIMINKKEGTTDLEFYKYWNEVHGPMFLDKVPLARKYISKYEQYHMNGAERSEIVKQMADAGSVSVDRCDGVSVLSADSLEDLQKVLTSKEFLETVNPDNHVYAGQITSVLLSEGEKVLMYERDADAAATGPR</sequence>
<evidence type="ECO:0000313" key="3">
    <source>
        <dbReference type="EMBL" id="EXJ78168.1"/>
    </source>
</evidence>
<comment type="similarity">
    <text evidence="1">Belongs to the tpcK family.</text>
</comment>
<dbReference type="Proteomes" id="UP000019478">
    <property type="component" value="Unassembled WGS sequence"/>
</dbReference>
<dbReference type="Pfam" id="PF07110">
    <property type="entry name" value="EthD"/>
    <property type="match status" value="1"/>
</dbReference>
<dbReference type="eggNOG" id="ENOG502R13Y">
    <property type="taxonomic scope" value="Eukaryota"/>
</dbReference>
<gene>
    <name evidence="3" type="ORF">A1O3_09329</name>
</gene>
<proteinExistence type="inferred from homology"/>
<dbReference type="GO" id="GO:0016491">
    <property type="term" value="F:oxidoreductase activity"/>
    <property type="evidence" value="ECO:0007669"/>
    <property type="project" value="InterPro"/>
</dbReference>
<dbReference type="STRING" id="1182542.W9XD74"/>
<keyword evidence="4" id="KW-1185">Reference proteome</keyword>
<feature type="domain" description="EthD" evidence="2">
    <location>
        <begin position="13"/>
        <end position="110"/>
    </location>
</feature>
<protein>
    <recommendedName>
        <fullName evidence="2">EthD domain-containing protein</fullName>
    </recommendedName>
</protein>
<dbReference type="AlphaFoldDB" id="W9XD74"/>
<evidence type="ECO:0000259" key="2">
    <source>
        <dbReference type="Pfam" id="PF07110"/>
    </source>
</evidence>
<dbReference type="EMBL" id="AMGY01000009">
    <property type="protein sequence ID" value="EXJ78168.1"/>
    <property type="molecule type" value="Genomic_DNA"/>
</dbReference>
<dbReference type="RefSeq" id="XP_007737613.1">
    <property type="nucleotide sequence ID" value="XM_007739423.1"/>
</dbReference>
<organism evidence="3 4">
    <name type="scientific">Capronia epimyces CBS 606.96</name>
    <dbReference type="NCBI Taxonomy" id="1182542"/>
    <lineage>
        <taxon>Eukaryota</taxon>
        <taxon>Fungi</taxon>
        <taxon>Dikarya</taxon>
        <taxon>Ascomycota</taxon>
        <taxon>Pezizomycotina</taxon>
        <taxon>Eurotiomycetes</taxon>
        <taxon>Chaetothyriomycetidae</taxon>
        <taxon>Chaetothyriales</taxon>
        <taxon>Herpotrichiellaceae</taxon>
        <taxon>Capronia</taxon>
    </lineage>
</organism>
<dbReference type="HOGENOM" id="CLU_115019_3_1_1"/>
<dbReference type="InterPro" id="IPR011008">
    <property type="entry name" value="Dimeric_a/b-barrel"/>
</dbReference>
<evidence type="ECO:0000256" key="1">
    <source>
        <dbReference type="ARBA" id="ARBA00005986"/>
    </source>
</evidence>
<dbReference type="Gene3D" id="3.30.70.100">
    <property type="match status" value="1"/>
</dbReference>